<dbReference type="Gene3D" id="2.170.130.10">
    <property type="entry name" value="TonB-dependent receptor, plug domain"/>
    <property type="match status" value="1"/>
</dbReference>
<dbReference type="Proteomes" id="UP001268651">
    <property type="component" value="Unassembled WGS sequence"/>
</dbReference>
<dbReference type="InterPro" id="IPR036942">
    <property type="entry name" value="Beta-barrel_TonB_sf"/>
</dbReference>
<dbReference type="Gene3D" id="2.40.170.20">
    <property type="entry name" value="TonB-dependent receptor, beta-barrel domain"/>
    <property type="match status" value="1"/>
</dbReference>
<dbReference type="InterPro" id="IPR000531">
    <property type="entry name" value="Beta-barrel_TonB"/>
</dbReference>
<evidence type="ECO:0000313" key="9">
    <source>
        <dbReference type="Proteomes" id="UP001268651"/>
    </source>
</evidence>
<comment type="similarity">
    <text evidence="4">Belongs to the TonB-dependent receptor family.</text>
</comment>
<dbReference type="SUPFAM" id="SSF56935">
    <property type="entry name" value="Porins"/>
    <property type="match status" value="1"/>
</dbReference>
<evidence type="ECO:0000256" key="1">
    <source>
        <dbReference type="ARBA" id="ARBA00004442"/>
    </source>
</evidence>
<organism evidence="8 9">
    <name type="scientific">Gilvirhabdus luticola</name>
    <dbReference type="NCBI Taxonomy" id="3079858"/>
    <lineage>
        <taxon>Bacteria</taxon>
        <taxon>Pseudomonadati</taxon>
        <taxon>Bacteroidota</taxon>
        <taxon>Flavobacteriia</taxon>
        <taxon>Flavobacteriales</taxon>
        <taxon>Flavobacteriaceae</taxon>
        <taxon>Gilvirhabdus</taxon>
    </lineage>
</organism>
<name>A0ABU3U2Q7_9FLAO</name>
<keyword evidence="3" id="KW-0998">Cell outer membrane</keyword>
<feature type="domain" description="TonB-dependent receptor plug" evidence="7">
    <location>
        <begin position="144"/>
        <end position="222"/>
    </location>
</feature>
<keyword evidence="4" id="KW-0798">TonB box</keyword>
<feature type="chain" id="PRO_5046236239" evidence="5">
    <location>
        <begin position="18"/>
        <end position="783"/>
    </location>
</feature>
<keyword evidence="8" id="KW-0675">Receptor</keyword>
<evidence type="ECO:0000313" key="8">
    <source>
        <dbReference type="EMBL" id="MDU8884675.1"/>
    </source>
</evidence>
<reference evidence="8 9" key="1">
    <citation type="submission" date="2023-10" db="EMBL/GenBank/DDBJ databases">
        <title>Marimonas sp. nov. isolated from tidal mud flat.</title>
        <authorList>
            <person name="Jaincy N.J."/>
            <person name="Srinivasan S."/>
            <person name="Lee S.-S."/>
        </authorList>
    </citation>
    <scope>NUCLEOTIDE SEQUENCE [LARGE SCALE GENOMIC DNA]</scope>
    <source>
        <strain evidence="8 9">MJ-SS3</strain>
    </source>
</reference>
<feature type="signal peptide" evidence="5">
    <location>
        <begin position="1"/>
        <end position="17"/>
    </location>
</feature>
<keyword evidence="5" id="KW-0732">Signal</keyword>
<comment type="caution">
    <text evidence="8">The sequence shown here is derived from an EMBL/GenBank/DDBJ whole genome shotgun (WGS) entry which is preliminary data.</text>
</comment>
<sequence>MKFKLALLIFFCSFYLASQEKVSVSYSNTPLSEVISDIETKFDIRLSFNPQLTSNQYVTYQNISVSLLELFIEIEGQTSIQFDKANDRFYLIKRQAELNLSNTQELDEVVIKEYITSGVKENLNGSISISPKELGILPGLTEPDVLQSIQLIPGVQSPTETASGLYIRGGTPDQNLILWDGIKMYQSGHFFGTFSVFNPYITEDIKLFKRATNAEYGNRISGVVDITSDNKITDSLHGGFGFNMTHFDANLKIPVSKKFSLLVSTRRSFTDIFNTLTFRNLSERVFQDTKISEGNKVFEDDEVTTTKDLFYFSDFTVKAIIKPSDNDQITISNLFTKNKLDYGFLIEEYEEASQDKLDIENFGTSILWNHNYSENFYHSLSSYFSKYDLEYVGSNSITDEFSNELKKLNGIDDFGLSFDTDWKINTTSEIGIGYQFSTNKVDYTLSFKDSESPEDDFTEINSEINNIHAFYGSYQLKKENKWLLNLGVRSNYISILDKIFIEPRLLFEAQLHNNLRFKSSLERLHQSVSQVVEFNTQEFGLENQIWVLSNGVNAPLLKSTQITAGFVYNKNGWNIDIEGYYKNIGGLTSFTIGFNNADELFSQGESKVLGLDLLLKKKINNYRTWLSYSLTNNEFTFNDINDGEPFPGNFDIKHYLTWAHTYEWNKFHVSLGWNLRSGTPYTKALGVVETDDGYEIEYDKINSDRLPFYQRLDISGTYKFNISESERWKGKLGFSLINVFDRKNTLSRTYEKRQSTTDNTEILREINKTSLGITPNLVFRIEF</sequence>
<keyword evidence="2 4" id="KW-0472">Membrane</keyword>
<dbReference type="InterPro" id="IPR012910">
    <property type="entry name" value="Plug_dom"/>
</dbReference>
<evidence type="ECO:0000259" key="6">
    <source>
        <dbReference type="Pfam" id="PF00593"/>
    </source>
</evidence>
<proteinExistence type="inferred from homology"/>
<dbReference type="InterPro" id="IPR037066">
    <property type="entry name" value="Plug_dom_sf"/>
</dbReference>
<dbReference type="RefSeq" id="WP_316660423.1">
    <property type="nucleotide sequence ID" value="NZ_JAWHTF010000001.1"/>
</dbReference>
<evidence type="ECO:0000256" key="2">
    <source>
        <dbReference type="ARBA" id="ARBA00023136"/>
    </source>
</evidence>
<keyword evidence="9" id="KW-1185">Reference proteome</keyword>
<accession>A0ABU3U2Q7</accession>
<protein>
    <submittedName>
        <fullName evidence="8">TonB-dependent receptor</fullName>
    </submittedName>
</protein>
<evidence type="ECO:0000256" key="5">
    <source>
        <dbReference type="SAM" id="SignalP"/>
    </source>
</evidence>
<dbReference type="Pfam" id="PF07715">
    <property type="entry name" value="Plug"/>
    <property type="match status" value="1"/>
</dbReference>
<evidence type="ECO:0000259" key="7">
    <source>
        <dbReference type="Pfam" id="PF07715"/>
    </source>
</evidence>
<gene>
    <name evidence="8" type="ORF">RXV94_00785</name>
</gene>
<dbReference type="Pfam" id="PF00593">
    <property type="entry name" value="TonB_dep_Rec_b-barrel"/>
    <property type="match status" value="1"/>
</dbReference>
<dbReference type="EMBL" id="JAWHTF010000001">
    <property type="protein sequence ID" value="MDU8884675.1"/>
    <property type="molecule type" value="Genomic_DNA"/>
</dbReference>
<feature type="domain" description="TonB-dependent receptor-like beta-barrel" evidence="6">
    <location>
        <begin position="351"/>
        <end position="739"/>
    </location>
</feature>
<evidence type="ECO:0000256" key="4">
    <source>
        <dbReference type="RuleBase" id="RU003357"/>
    </source>
</evidence>
<evidence type="ECO:0000256" key="3">
    <source>
        <dbReference type="ARBA" id="ARBA00023237"/>
    </source>
</evidence>
<comment type="subcellular location">
    <subcellularLocation>
        <location evidence="1 4">Cell outer membrane</location>
    </subcellularLocation>
</comment>